<sequence length="124" mass="13666">MPKTSKATAEDTIRLEGYEGRTTELDTGYTVVFESYTADADLTEYFKGLPDDRCQCPHWGYVFSGKVTFKTADGDETFETGDAYHVGPGHTPVLYAGTDLVEFSPTAELTRTIEVVSKNMESMG</sequence>
<dbReference type="SUPFAM" id="SSF51182">
    <property type="entry name" value="RmlC-like cupins"/>
    <property type="match status" value="1"/>
</dbReference>
<comment type="caution">
    <text evidence="1">The sequence shown here is derived from an EMBL/GenBank/DDBJ whole genome shotgun (WGS) entry which is preliminary data.</text>
</comment>
<reference evidence="1" key="1">
    <citation type="submission" date="2022-12" db="EMBL/GenBank/DDBJ databases">
        <title>Reference genome sequencing for broad-spectrum identification of bacterial and archaeal isolates by mass spectrometry.</title>
        <authorList>
            <person name="Sekiguchi Y."/>
            <person name="Tourlousse D.M."/>
        </authorList>
    </citation>
    <scope>NUCLEOTIDE SEQUENCE</scope>
    <source>
        <strain evidence="1">LLR39Z86</strain>
    </source>
</reference>
<protein>
    <recommendedName>
        <fullName evidence="3">Cupin domain-containing protein</fullName>
    </recommendedName>
</protein>
<dbReference type="InterPro" id="IPR011051">
    <property type="entry name" value="RmlC_Cupin_sf"/>
</dbReference>
<name>A0A9W6GBR9_9ACTN</name>
<accession>A0A9W6GBR9</accession>
<dbReference type="AlphaFoldDB" id="A0A9W6GBR9"/>
<dbReference type="RefSeq" id="WP_270114503.1">
    <property type="nucleotide sequence ID" value="NZ_BAAAOL010000007.1"/>
</dbReference>
<keyword evidence="2" id="KW-1185">Reference proteome</keyword>
<dbReference type="EMBL" id="BSDT01000001">
    <property type="protein sequence ID" value="GLI43808.1"/>
    <property type="molecule type" value="Genomic_DNA"/>
</dbReference>
<evidence type="ECO:0000313" key="2">
    <source>
        <dbReference type="Proteomes" id="UP001144313"/>
    </source>
</evidence>
<dbReference type="Proteomes" id="UP001144313">
    <property type="component" value="Unassembled WGS sequence"/>
</dbReference>
<evidence type="ECO:0008006" key="3">
    <source>
        <dbReference type="Google" id="ProtNLM"/>
    </source>
</evidence>
<proteinExistence type="predicted"/>
<evidence type="ECO:0000313" key="1">
    <source>
        <dbReference type="EMBL" id="GLI43808.1"/>
    </source>
</evidence>
<organism evidence="1 2">
    <name type="scientific">Glycomyces algeriensis</name>
    <dbReference type="NCBI Taxonomy" id="256037"/>
    <lineage>
        <taxon>Bacteria</taxon>
        <taxon>Bacillati</taxon>
        <taxon>Actinomycetota</taxon>
        <taxon>Actinomycetes</taxon>
        <taxon>Glycomycetales</taxon>
        <taxon>Glycomycetaceae</taxon>
        <taxon>Glycomyces</taxon>
    </lineage>
</organism>
<gene>
    <name evidence="1" type="ORF">GALLR39Z86_36580</name>
</gene>